<dbReference type="OrthoDB" id="2405098at2759"/>
<feature type="compositionally biased region" description="Basic and acidic residues" evidence="1">
    <location>
        <begin position="59"/>
        <end position="77"/>
    </location>
</feature>
<evidence type="ECO:0000256" key="1">
    <source>
        <dbReference type="SAM" id="MobiDB-lite"/>
    </source>
</evidence>
<proteinExistence type="predicted"/>
<evidence type="ECO:0000313" key="3">
    <source>
        <dbReference type="Proteomes" id="UP000789759"/>
    </source>
</evidence>
<dbReference type="Proteomes" id="UP000789759">
    <property type="component" value="Unassembled WGS sequence"/>
</dbReference>
<evidence type="ECO:0000313" key="2">
    <source>
        <dbReference type="EMBL" id="CAG8585394.1"/>
    </source>
</evidence>
<protein>
    <submittedName>
        <fullName evidence="2">23310_t:CDS:1</fullName>
    </submittedName>
</protein>
<keyword evidence="3" id="KW-1185">Reference proteome</keyword>
<organism evidence="2 3">
    <name type="scientific">Cetraspora pellucida</name>
    <dbReference type="NCBI Taxonomy" id="1433469"/>
    <lineage>
        <taxon>Eukaryota</taxon>
        <taxon>Fungi</taxon>
        <taxon>Fungi incertae sedis</taxon>
        <taxon>Mucoromycota</taxon>
        <taxon>Glomeromycotina</taxon>
        <taxon>Glomeromycetes</taxon>
        <taxon>Diversisporales</taxon>
        <taxon>Gigasporaceae</taxon>
        <taxon>Cetraspora</taxon>
    </lineage>
</organism>
<name>A0A9N9G730_9GLOM</name>
<dbReference type="AlphaFoldDB" id="A0A9N9G730"/>
<gene>
    <name evidence="2" type="ORF">CPELLU_LOCUS6291</name>
</gene>
<accession>A0A9N9G730</accession>
<reference evidence="2" key="1">
    <citation type="submission" date="2021-06" db="EMBL/GenBank/DDBJ databases">
        <authorList>
            <person name="Kallberg Y."/>
            <person name="Tangrot J."/>
            <person name="Rosling A."/>
        </authorList>
    </citation>
    <scope>NUCLEOTIDE SEQUENCE</scope>
    <source>
        <strain evidence="2">FL966</strain>
    </source>
</reference>
<comment type="caution">
    <text evidence="2">The sequence shown here is derived from an EMBL/GenBank/DDBJ whole genome shotgun (WGS) entry which is preliminary data.</text>
</comment>
<feature type="region of interest" description="Disordered" evidence="1">
    <location>
        <begin position="58"/>
        <end position="77"/>
    </location>
</feature>
<dbReference type="EMBL" id="CAJVQA010003859">
    <property type="protein sequence ID" value="CAG8585394.1"/>
    <property type="molecule type" value="Genomic_DNA"/>
</dbReference>
<sequence>MIFNCKNFHEESLTILEQKIVYGKVHSVYKKALDKVLQTNSMLQQLITLLQEFIDEQSDSDKSLQSDSNDKEDLTIS</sequence>